<dbReference type="PROSITE" id="PS00086">
    <property type="entry name" value="CYTOCHROME_P450"/>
    <property type="match status" value="1"/>
</dbReference>
<evidence type="ECO:0000313" key="12">
    <source>
        <dbReference type="Proteomes" id="UP000815677"/>
    </source>
</evidence>
<comment type="cofactor">
    <cofactor evidence="1">
        <name>heme</name>
        <dbReference type="ChEBI" id="CHEBI:30413"/>
    </cofactor>
</comment>
<keyword evidence="10" id="KW-0472">Membrane</keyword>
<sequence length="700" mass="77843">MRRHIPRGPDRSVLSILGPTISLPLAESMPLQQVYVSWQAERSRSGEPTARWARLRCIADEERFLLRAQAANLNARPEPQQSRPVAAITDEFGSYFESKARAVSPRLFRASLLTGASIPHVNRGRQPGYHAGIHGLCVLHKMSWDREAPVNFLQLHLMVYLQPQASMASSPLLLVAGGLLALGIVAPGLLARRHRLPLPPGPKKLPLIGNLLDLPAQKQWETYQRWSEEYDSDVIHLSVPGMSIVVLSSAEAARELFEKRSAIYSDRLHMTMLSELMGWEWSMGLMKYGEYWRAHRKMMHDSFNSVAVKQFYAQETAAVHKFLFRLLQSPHDIMAQFRQMTGGLMMDIAYGLKVQETNDPYIGMVTEAMHGLSVASAPGAFLVDTIPALKYVPSWMPGAGFKRRAAEWKKAAHGVLKLPFADTLRTIAQGTASPSFVLASLEAYDSKCEKEDPTARAEIESIIRNTTANIYAGGADTTVSALGWFMFGILSNPDAQEKAQAELDAVLGHGNLPTFDDYADGSLPYVTAVVKETLRWRNVTPIGVPHLVTVEDEYRGFRIPAGSVVIGNVWAILHDKVGSRLFILSSLNRLQEMYPNPDAFIPDRFMRDGKLDPDVRDPDSAFGFGRRACPGRHLATATLWMTIASILATFKIEKCRDEHGQVVEPTYDYFPGVVATPLPFECRITPRSAQTAHLIRSTCS</sequence>
<comment type="similarity">
    <text evidence="3 9">Belongs to the cytochrome P450 family.</text>
</comment>
<keyword evidence="7 9" id="KW-0408">Iron</keyword>
<name>A0ABQ0LZ84_MYCCL</name>
<dbReference type="PANTHER" id="PTHR46300:SF7">
    <property type="entry name" value="P450, PUTATIVE (EUROFUNG)-RELATED"/>
    <property type="match status" value="1"/>
</dbReference>
<keyword evidence="12" id="KW-1185">Reference proteome</keyword>
<evidence type="ECO:0000256" key="9">
    <source>
        <dbReference type="RuleBase" id="RU000461"/>
    </source>
</evidence>
<dbReference type="InterPro" id="IPR036396">
    <property type="entry name" value="Cyt_P450_sf"/>
</dbReference>
<dbReference type="Proteomes" id="UP000815677">
    <property type="component" value="Unassembled WGS sequence"/>
</dbReference>
<keyword evidence="10" id="KW-1133">Transmembrane helix</keyword>
<dbReference type="EMBL" id="DF849148">
    <property type="protein sequence ID" value="GAT55867.1"/>
    <property type="molecule type" value="Genomic_DNA"/>
</dbReference>
<reference evidence="11" key="1">
    <citation type="submission" date="2014-09" db="EMBL/GenBank/DDBJ databases">
        <title>Genome sequence of the luminous mushroom Mycena chlorophos for searching fungal bioluminescence genes.</title>
        <authorList>
            <person name="Tanaka Y."/>
            <person name="Kasuga D."/>
            <person name="Oba Y."/>
            <person name="Hase S."/>
            <person name="Sato K."/>
            <person name="Oba Y."/>
            <person name="Sakakibara Y."/>
        </authorList>
    </citation>
    <scope>NUCLEOTIDE SEQUENCE</scope>
</reference>
<dbReference type="PRINTS" id="PR00463">
    <property type="entry name" value="EP450I"/>
</dbReference>
<dbReference type="Pfam" id="PF00067">
    <property type="entry name" value="p450"/>
    <property type="match status" value="2"/>
</dbReference>
<evidence type="ECO:0000256" key="4">
    <source>
        <dbReference type="ARBA" id="ARBA00022617"/>
    </source>
</evidence>
<accession>A0ABQ0LZ84</accession>
<comment type="pathway">
    <text evidence="2">Secondary metabolite biosynthesis.</text>
</comment>
<dbReference type="PRINTS" id="PR00385">
    <property type="entry name" value="P450"/>
</dbReference>
<gene>
    <name evidence="11" type="ORF">MCHLO_12591</name>
</gene>
<dbReference type="Gene3D" id="1.10.630.10">
    <property type="entry name" value="Cytochrome P450"/>
    <property type="match status" value="1"/>
</dbReference>
<keyword evidence="10" id="KW-0812">Transmembrane</keyword>
<keyword evidence="6 9" id="KW-0560">Oxidoreductase</keyword>
<dbReference type="CDD" id="cd11065">
    <property type="entry name" value="CYP64-like"/>
    <property type="match status" value="1"/>
</dbReference>
<keyword evidence="5 9" id="KW-0479">Metal-binding</keyword>
<evidence type="ECO:0000256" key="1">
    <source>
        <dbReference type="ARBA" id="ARBA00001971"/>
    </source>
</evidence>
<evidence type="ECO:0000256" key="3">
    <source>
        <dbReference type="ARBA" id="ARBA00010617"/>
    </source>
</evidence>
<organism evidence="11 12">
    <name type="scientific">Mycena chlorophos</name>
    <name type="common">Agaric fungus</name>
    <name type="synonym">Agaricus chlorophos</name>
    <dbReference type="NCBI Taxonomy" id="658473"/>
    <lineage>
        <taxon>Eukaryota</taxon>
        <taxon>Fungi</taxon>
        <taxon>Dikarya</taxon>
        <taxon>Basidiomycota</taxon>
        <taxon>Agaricomycotina</taxon>
        <taxon>Agaricomycetes</taxon>
        <taxon>Agaricomycetidae</taxon>
        <taxon>Agaricales</taxon>
        <taxon>Marasmiineae</taxon>
        <taxon>Mycenaceae</taxon>
        <taxon>Mycena</taxon>
    </lineage>
</organism>
<dbReference type="InterPro" id="IPR050364">
    <property type="entry name" value="Cytochrome_P450_fung"/>
</dbReference>
<evidence type="ECO:0008006" key="13">
    <source>
        <dbReference type="Google" id="ProtNLM"/>
    </source>
</evidence>
<keyword evidence="8 9" id="KW-0503">Monooxygenase</keyword>
<dbReference type="InterPro" id="IPR002401">
    <property type="entry name" value="Cyt_P450_E_grp-I"/>
</dbReference>
<dbReference type="PANTHER" id="PTHR46300">
    <property type="entry name" value="P450, PUTATIVE (EUROFUNG)-RELATED-RELATED"/>
    <property type="match status" value="1"/>
</dbReference>
<evidence type="ECO:0000256" key="10">
    <source>
        <dbReference type="SAM" id="Phobius"/>
    </source>
</evidence>
<evidence type="ECO:0000256" key="7">
    <source>
        <dbReference type="ARBA" id="ARBA00023004"/>
    </source>
</evidence>
<evidence type="ECO:0000256" key="2">
    <source>
        <dbReference type="ARBA" id="ARBA00005179"/>
    </source>
</evidence>
<evidence type="ECO:0000256" key="8">
    <source>
        <dbReference type="ARBA" id="ARBA00023033"/>
    </source>
</evidence>
<evidence type="ECO:0000256" key="5">
    <source>
        <dbReference type="ARBA" id="ARBA00022723"/>
    </source>
</evidence>
<feature type="transmembrane region" description="Helical" evidence="10">
    <location>
        <begin position="172"/>
        <end position="191"/>
    </location>
</feature>
<keyword evidence="4 9" id="KW-0349">Heme</keyword>
<proteinExistence type="inferred from homology"/>
<dbReference type="SUPFAM" id="SSF48264">
    <property type="entry name" value="Cytochrome P450"/>
    <property type="match status" value="1"/>
</dbReference>
<dbReference type="InterPro" id="IPR017972">
    <property type="entry name" value="Cyt_P450_CS"/>
</dbReference>
<protein>
    <recommendedName>
        <fullName evidence="13">Cytochrome P450</fullName>
    </recommendedName>
</protein>
<dbReference type="InterPro" id="IPR001128">
    <property type="entry name" value="Cyt_P450"/>
</dbReference>
<evidence type="ECO:0000313" key="11">
    <source>
        <dbReference type="EMBL" id="GAT55867.1"/>
    </source>
</evidence>
<evidence type="ECO:0000256" key="6">
    <source>
        <dbReference type="ARBA" id="ARBA00023002"/>
    </source>
</evidence>